<organism evidence="1 2">
    <name type="scientific">Sphaerosporella brunnea</name>
    <dbReference type="NCBI Taxonomy" id="1250544"/>
    <lineage>
        <taxon>Eukaryota</taxon>
        <taxon>Fungi</taxon>
        <taxon>Dikarya</taxon>
        <taxon>Ascomycota</taxon>
        <taxon>Pezizomycotina</taxon>
        <taxon>Pezizomycetes</taxon>
        <taxon>Pezizales</taxon>
        <taxon>Pyronemataceae</taxon>
        <taxon>Sphaerosporella</taxon>
    </lineage>
</organism>
<sequence>MATKAKFLAIFGGVTSPTTVLCLALYRLSWPRPLKDCMGVFGHERVWLSTVFNDVTIWDSARLTPQTFTLYCERVADKGEPSGKIWGFIDGTFKVICRPDKRRAPQRPLYSGYKKHHGLVFQGIDTPDGLMSS</sequence>
<protein>
    <recommendedName>
        <fullName evidence="3">DDE Tnp4 domain-containing protein</fullName>
    </recommendedName>
</protein>
<dbReference type="OrthoDB" id="5289248at2759"/>
<dbReference type="EMBL" id="VXIS01000024">
    <property type="protein sequence ID" value="KAA8912431.1"/>
    <property type="molecule type" value="Genomic_DNA"/>
</dbReference>
<evidence type="ECO:0008006" key="3">
    <source>
        <dbReference type="Google" id="ProtNLM"/>
    </source>
</evidence>
<dbReference type="AlphaFoldDB" id="A0A5J5F757"/>
<evidence type="ECO:0000313" key="2">
    <source>
        <dbReference type="Proteomes" id="UP000326924"/>
    </source>
</evidence>
<keyword evidence="2" id="KW-1185">Reference proteome</keyword>
<gene>
    <name evidence="1" type="ORF">FN846DRAFT_791557</name>
</gene>
<comment type="caution">
    <text evidence="1">The sequence shown here is derived from an EMBL/GenBank/DDBJ whole genome shotgun (WGS) entry which is preliminary data.</text>
</comment>
<feature type="non-terminal residue" evidence="1">
    <location>
        <position position="133"/>
    </location>
</feature>
<accession>A0A5J5F757</accession>
<dbReference type="InParanoid" id="A0A5J5F757"/>
<dbReference type="Proteomes" id="UP000326924">
    <property type="component" value="Unassembled WGS sequence"/>
</dbReference>
<reference evidence="1 2" key="1">
    <citation type="submission" date="2019-09" db="EMBL/GenBank/DDBJ databases">
        <title>Draft genome of the ectomycorrhizal ascomycete Sphaerosporella brunnea.</title>
        <authorList>
            <consortium name="DOE Joint Genome Institute"/>
            <person name="Benucci G.M."/>
            <person name="Marozzi G."/>
            <person name="Antonielli L."/>
            <person name="Sanchez S."/>
            <person name="Marco P."/>
            <person name="Wang X."/>
            <person name="Falini L.B."/>
            <person name="Barry K."/>
            <person name="Haridas S."/>
            <person name="Lipzen A."/>
            <person name="Labutti K."/>
            <person name="Grigoriev I.V."/>
            <person name="Murat C."/>
            <person name="Martin F."/>
            <person name="Albertini E."/>
            <person name="Donnini D."/>
            <person name="Bonito G."/>
        </authorList>
    </citation>
    <scope>NUCLEOTIDE SEQUENCE [LARGE SCALE GENOMIC DNA]</scope>
    <source>
        <strain evidence="1 2">Sb_GMNB300</strain>
    </source>
</reference>
<proteinExistence type="predicted"/>
<evidence type="ECO:0000313" key="1">
    <source>
        <dbReference type="EMBL" id="KAA8912431.1"/>
    </source>
</evidence>
<name>A0A5J5F757_9PEZI</name>